<gene>
    <name evidence="1" type="ORF">ISU02_05815</name>
</gene>
<dbReference type="SUPFAM" id="SSF56059">
    <property type="entry name" value="Glutathione synthetase ATP-binding domain-like"/>
    <property type="match status" value="1"/>
</dbReference>
<evidence type="ECO:0000313" key="1">
    <source>
        <dbReference type="EMBL" id="MBF4692623.1"/>
    </source>
</evidence>
<comment type="caution">
    <text evidence="1">The sequence shown here is derived from an EMBL/GenBank/DDBJ whole genome shotgun (WGS) entry which is preliminary data.</text>
</comment>
<name>A0ABR9ZQ97_9FIRM</name>
<organism evidence="1 2">
    <name type="scientific">Fusibacter ferrireducens</name>
    <dbReference type="NCBI Taxonomy" id="2785058"/>
    <lineage>
        <taxon>Bacteria</taxon>
        <taxon>Bacillati</taxon>
        <taxon>Bacillota</taxon>
        <taxon>Clostridia</taxon>
        <taxon>Eubacteriales</taxon>
        <taxon>Eubacteriales Family XII. Incertae Sedis</taxon>
        <taxon>Fusibacter</taxon>
    </lineage>
</organism>
<evidence type="ECO:0000313" key="2">
    <source>
        <dbReference type="Proteomes" id="UP000614200"/>
    </source>
</evidence>
<dbReference type="RefSeq" id="WP_194700864.1">
    <property type="nucleotide sequence ID" value="NZ_JADKNH010000003.1"/>
</dbReference>
<keyword evidence="2" id="KW-1185">Reference proteome</keyword>
<reference evidence="1 2" key="1">
    <citation type="submission" date="2020-11" db="EMBL/GenBank/DDBJ databases">
        <title>Fusibacter basophilias sp. nov.</title>
        <authorList>
            <person name="Qiu D."/>
        </authorList>
    </citation>
    <scope>NUCLEOTIDE SEQUENCE [LARGE SCALE GENOMIC DNA]</scope>
    <source>
        <strain evidence="1 2">Q10-2</strain>
    </source>
</reference>
<dbReference type="Proteomes" id="UP000614200">
    <property type="component" value="Unassembled WGS sequence"/>
</dbReference>
<dbReference type="EMBL" id="JADKNH010000003">
    <property type="protein sequence ID" value="MBF4692623.1"/>
    <property type="molecule type" value="Genomic_DNA"/>
</dbReference>
<sequence length="443" mass="51322">MFNFNEELVALANAHRAQVDEDYKKTYEAVGNSDAVYKGKQLPYLYFPAVYSEEDVLNFEKLTKRIFEIVNKSIDIYFNHPEVRSVWGFDSRLEELILLPHRFNAKVPMGRFDFFYYEDGSYKFCELNTDGTSAMNEETPLTDILTNTFVLNKFKENHQIKRYELYQSWVDEVKSIYEEYVQNGGTRTEIPHLIIMDYMSKGSPHEFEAFKKYFNANGFKCQIVSPDELTEADGVLYYNGEKIDIIYRRLVTRDLMEHYDDLEPLINGIKANKTCIIGSIKSQVVHTKKYFEALHHPLVRKYFTEEELEYIDAHIPYTSSLSGTDSFEKYVENKDMYIVKPIDYYASKGVYAGKEFDREAWIALLEKAADEGCIIQEFCPKSINKNLDFSGEGTFKVAEYNNITGVFVYNEKMKGIFTRAGFNAVISDLNDGFSLSSIVASPL</sequence>
<accession>A0ABR9ZQ97</accession>
<protein>
    <recommendedName>
        <fullName evidence="3">Glutathionylspermidine synthase preATP-grasp</fullName>
    </recommendedName>
</protein>
<evidence type="ECO:0008006" key="3">
    <source>
        <dbReference type="Google" id="ProtNLM"/>
    </source>
</evidence>
<proteinExistence type="predicted"/>